<feature type="domain" description="Pectinesterase inhibitor" evidence="4">
    <location>
        <begin position="36"/>
        <end position="195"/>
    </location>
</feature>
<accession>A0AAD5IF35</accession>
<evidence type="ECO:0000313" key="5">
    <source>
        <dbReference type="EMBL" id="KAI9161062.1"/>
    </source>
</evidence>
<feature type="signal peptide" evidence="3">
    <location>
        <begin position="1"/>
        <end position="26"/>
    </location>
</feature>
<gene>
    <name evidence="5" type="ORF">LWI28_014088</name>
</gene>
<name>A0AAD5IF35_ACENE</name>
<feature type="chain" id="PRO_5042116563" description="Pectinesterase inhibitor domain-containing protein" evidence="3">
    <location>
        <begin position="27"/>
        <end position="203"/>
    </location>
</feature>
<sequence length="203" mass="21969">MASRTASSYVLLLVSVFYISAVLVTAANKPTTAAASDSSFIKTSCTSTTYPAICVRSLSAYASNIKQSPRQLALTALSVSQTRAESCKSFVVKLGKFKNLKSRERKAIKDCLDEVSDTVDRLSKSVKELKQSGQSKGPDFEWHMSNVETWVSAALTDENTCSDGFAGKTFDGKVKASVRAQIVSVAQYISNALSLVNQYAEKH</sequence>
<dbReference type="Proteomes" id="UP001064489">
    <property type="component" value="Chromosome 2"/>
</dbReference>
<dbReference type="InterPro" id="IPR035513">
    <property type="entry name" value="Invertase/methylesterase_inhib"/>
</dbReference>
<dbReference type="AlphaFoldDB" id="A0AAD5IF35"/>
<dbReference type="InterPro" id="IPR006501">
    <property type="entry name" value="Pectinesterase_inhib_dom"/>
</dbReference>
<evidence type="ECO:0000256" key="3">
    <source>
        <dbReference type="SAM" id="SignalP"/>
    </source>
</evidence>
<proteinExistence type="inferred from homology"/>
<comment type="caution">
    <text evidence="5">The sequence shown here is derived from an EMBL/GenBank/DDBJ whole genome shotgun (WGS) entry which is preliminary data.</text>
</comment>
<dbReference type="SMART" id="SM00856">
    <property type="entry name" value="PMEI"/>
    <property type="match status" value="1"/>
</dbReference>
<organism evidence="5 6">
    <name type="scientific">Acer negundo</name>
    <name type="common">Box elder</name>
    <dbReference type="NCBI Taxonomy" id="4023"/>
    <lineage>
        <taxon>Eukaryota</taxon>
        <taxon>Viridiplantae</taxon>
        <taxon>Streptophyta</taxon>
        <taxon>Embryophyta</taxon>
        <taxon>Tracheophyta</taxon>
        <taxon>Spermatophyta</taxon>
        <taxon>Magnoliopsida</taxon>
        <taxon>eudicotyledons</taxon>
        <taxon>Gunneridae</taxon>
        <taxon>Pentapetalae</taxon>
        <taxon>rosids</taxon>
        <taxon>malvids</taxon>
        <taxon>Sapindales</taxon>
        <taxon>Sapindaceae</taxon>
        <taxon>Hippocastanoideae</taxon>
        <taxon>Acereae</taxon>
        <taxon>Acer</taxon>
    </lineage>
</organism>
<dbReference type="SUPFAM" id="SSF101148">
    <property type="entry name" value="Plant invertase/pectin methylesterase inhibitor"/>
    <property type="match status" value="1"/>
</dbReference>
<keyword evidence="6" id="KW-1185">Reference proteome</keyword>
<dbReference type="EMBL" id="JAJSOW010000106">
    <property type="protein sequence ID" value="KAI9161062.1"/>
    <property type="molecule type" value="Genomic_DNA"/>
</dbReference>
<dbReference type="Pfam" id="PF04043">
    <property type="entry name" value="PMEI"/>
    <property type="match status" value="1"/>
</dbReference>
<dbReference type="GO" id="GO:0046910">
    <property type="term" value="F:pectinesterase inhibitor activity"/>
    <property type="evidence" value="ECO:0007669"/>
    <property type="project" value="UniProtKB-ARBA"/>
</dbReference>
<evidence type="ECO:0000313" key="6">
    <source>
        <dbReference type="Proteomes" id="UP001064489"/>
    </source>
</evidence>
<protein>
    <recommendedName>
        <fullName evidence="4">Pectinesterase inhibitor domain-containing protein</fullName>
    </recommendedName>
</protein>
<comment type="similarity">
    <text evidence="2">Belongs to the PMEI family.</text>
</comment>
<evidence type="ECO:0000259" key="4">
    <source>
        <dbReference type="SMART" id="SM00856"/>
    </source>
</evidence>
<reference evidence="5" key="1">
    <citation type="journal article" date="2022" name="Plant J.">
        <title>Strategies of tolerance reflected in two North American maple genomes.</title>
        <authorList>
            <person name="McEvoy S.L."/>
            <person name="Sezen U.U."/>
            <person name="Trouern-Trend A."/>
            <person name="McMahon S.M."/>
            <person name="Schaberg P.G."/>
            <person name="Yang J."/>
            <person name="Wegrzyn J.L."/>
            <person name="Swenson N.G."/>
        </authorList>
    </citation>
    <scope>NUCLEOTIDE SEQUENCE</scope>
    <source>
        <strain evidence="5">91603</strain>
    </source>
</reference>
<dbReference type="PANTHER" id="PTHR31080">
    <property type="entry name" value="PECTINESTERASE INHIBITOR-LIKE"/>
    <property type="match status" value="1"/>
</dbReference>
<dbReference type="CDD" id="cd15798">
    <property type="entry name" value="PMEI-like_3"/>
    <property type="match status" value="1"/>
</dbReference>
<evidence type="ECO:0000256" key="2">
    <source>
        <dbReference type="ARBA" id="ARBA00038471"/>
    </source>
</evidence>
<keyword evidence="1 3" id="KW-0732">Signal</keyword>
<dbReference type="InterPro" id="IPR051955">
    <property type="entry name" value="PME_Inhibitor"/>
</dbReference>
<dbReference type="FunFam" id="1.20.140.40:FF:000005">
    <property type="entry name" value="Pectin methylesterase inhibitor 1"/>
    <property type="match status" value="1"/>
</dbReference>
<dbReference type="PANTHER" id="PTHR31080:SF87">
    <property type="entry name" value="PECTINESTERASE INHIBITOR 7"/>
    <property type="match status" value="1"/>
</dbReference>
<evidence type="ECO:0000256" key="1">
    <source>
        <dbReference type="ARBA" id="ARBA00022729"/>
    </source>
</evidence>
<reference evidence="5" key="2">
    <citation type="submission" date="2023-02" db="EMBL/GenBank/DDBJ databases">
        <authorList>
            <person name="Swenson N.G."/>
            <person name="Wegrzyn J.L."/>
            <person name="Mcevoy S.L."/>
        </authorList>
    </citation>
    <scope>NUCLEOTIDE SEQUENCE</scope>
    <source>
        <strain evidence="5">91603</strain>
        <tissue evidence="5">Leaf</tissue>
    </source>
</reference>
<dbReference type="Gene3D" id="1.20.140.40">
    <property type="entry name" value="Invertase/pectin methylesterase inhibitor family protein"/>
    <property type="match status" value="1"/>
</dbReference>
<dbReference type="NCBIfam" id="TIGR01614">
    <property type="entry name" value="PME_inhib"/>
    <property type="match status" value="1"/>
</dbReference>